<dbReference type="PANTHER" id="PTHR23018:SF10">
    <property type="entry name" value="G_PROTEIN_RECEP_F1_2 DOMAIN-CONTAINING PROTEIN-RELATED"/>
    <property type="match status" value="1"/>
</dbReference>
<feature type="transmembrane region" description="Helical" evidence="1">
    <location>
        <begin position="278"/>
        <end position="295"/>
    </location>
</feature>
<dbReference type="OMA" id="LNYLMVN"/>
<dbReference type="OrthoDB" id="5790664at2759"/>
<dbReference type="Pfam" id="PF03383">
    <property type="entry name" value="Serpentine_r_xa"/>
    <property type="match status" value="1"/>
</dbReference>
<keyword evidence="1" id="KW-1133">Transmembrane helix</keyword>
<gene>
    <name evidence="2" type="ORF">CAEBREN_03157</name>
</gene>
<dbReference type="HOGENOM" id="CLU_069454_0_0_1"/>
<evidence type="ECO:0008006" key="4">
    <source>
        <dbReference type="Google" id="ProtNLM"/>
    </source>
</evidence>
<dbReference type="EMBL" id="GL379788">
    <property type="protein sequence ID" value="EGT40539.1"/>
    <property type="molecule type" value="Genomic_DNA"/>
</dbReference>
<dbReference type="AlphaFoldDB" id="G0MAQ3"/>
<name>G0MAQ3_CAEBE</name>
<keyword evidence="1" id="KW-0472">Membrane</keyword>
<dbReference type="eggNOG" id="ENOG502TGBQ">
    <property type="taxonomic scope" value="Eukaryota"/>
</dbReference>
<evidence type="ECO:0000313" key="2">
    <source>
        <dbReference type="EMBL" id="EGT40539.1"/>
    </source>
</evidence>
<dbReference type="Gene3D" id="1.20.1070.10">
    <property type="entry name" value="Rhodopsin 7-helix transmembrane proteins"/>
    <property type="match status" value="1"/>
</dbReference>
<dbReference type="InterPro" id="IPR005047">
    <property type="entry name" value="7TM_GPCR_serpentine_rcpt_Srxa"/>
</dbReference>
<keyword evidence="1" id="KW-0812">Transmembrane</keyword>
<reference evidence="3" key="1">
    <citation type="submission" date="2011-07" db="EMBL/GenBank/DDBJ databases">
        <authorList>
            <consortium name="Caenorhabditis brenneri Sequencing and Analysis Consortium"/>
            <person name="Wilson R.K."/>
        </authorList>
    </citation>
    <scope>NUCLEOTIDE SEQUENCE [LARGE SCALE GENOMIC DNA]</scope>
    <source>
        <strain evidence="3">PB2801</strain>
    </source>
</reference>
<feature type="transmembrane region" description="Helical" evidence="1">
    <location>
        <begin position="39"/>
        <end position="66"/>
    </location>
</feature>
<proteinExistence type="predicted"/>
<dbReference type="Proteomes" id="UP000008068">
    <property type="component" value="Unassembled WGS sequence"/>
</dbReference>
<evidence type="ECO:0000313" key="3">
    <source>
        <dbReference type="Proteomes" id="UP000008068"/>
    </source>
</evidence>
<protein>
    <recommendedName>
        <fullName evidence="4">G-protein coupled receptors family 1 profile domain-containing protein</fullName>
    </recommendedName>
</protein>
<accession>G0MAQ3</accession>
<feature type="transmembrane region" description="Helical" evidence="1">
    <location>
        <begin position="173"/>
        <end position="193"/>
    </location>
</feature>
<feature type="transmembrane region" description="Helical" evidence="1">
    <location>
        <begin position="6"/>
        <end position="27"/>
    </location>
</feature>
<organism evidence="3">
    <name type="scientific">Caenorhabditis brenneri</name>
    <name type="common">Nematode worm</name>
    <dbReference type="NCBI Taxonomy" id="135651"/>
    <lineage>
        <taxon>Eukaryota</taxon>
        <taxon>Metazoa</taxon>
        <taxon>Ecdysozoa</taxon>
        <taxon>Nematoda</taxon>
        <taxon>Chromadorea</taxon>
        <taxon>Rhabditida</taxon>
        <taxon>Rhabditina</taxon>
        <taxon>Rhabditomorpha</taxon>
        <taxon>Rhabditoidea</taxon>
        <taxon>Rhabditidae</taxon>
        <taxon>Peloderinae</taxon>
        <taxon>Caenorhabditis</taxon>
    </lineage>
</organism>
<dbReference type="SUPFAM" id="SSF81321">
    <property type="entry name" value="Family A G protein-coupled receptor-like"/>
    <property type="match status" value="1"/>
</dbReference>
<evidence type="ECO:0000256" key="1">
    <source>
        <dbReference type="SAM" id="Phobius"/>
    </source>
</evidence>
<feature type="transmembrane region" description="Helical" evidence="1">
    <location>
        <begin position="121"/>
        <end position="140"/>
    </location>
</feature>
<feature type="transmembrane region" description="Helical" evidence="1">
    <location>
        <begin position="243"/>
        <end position="266"/>
    </location>
</feature>
<dbReference type="PANTHER" id="PTHR23018">
    <property type="entry name" value="SERPENTINE RECEPTOR, CLASS XA-RELATED"/>
    <property type="match status" value="1"/>
</dbReference>
<sequence>MTNITLTTIATAFPVFCLIFNIILLIATIHNRKNSTLPFAYMIVMSVNGIILSVFVSLHMSIYLALSEESYKVYLEKFGRETTLGGTFSYLNYLMVNVVMTINRVVVVARPFNEMFTTAKVFIYCLLTGIVTFISLYIPYSGPCNITFDVSKLLFVSGCAPGRHPITLFQNTYAINLPVGCMFVNLGIILHLINVRHGRYKKIKLILKGIKPKASNYSTETLQSTTMSKIQERRDTIMLKQTIYVAIYLSIYEFGALFVKLFSNFYASWPPAVRDGYFLFRMASIPAMNFIIYYVETGSTRRMLRRFLHLKTSDTDSAFHATAVGPAPLPTVSRSDVQSAAPIN</sequence>
<keyword evidence="3" id="KW-1185">Reference proteome</keyword>
<feature type="transmembrane region" description="Helical" evidence="1">
    <location>
        <begin position="90"/>
        <end position="109"/>
    </location>
</feature>
<dbReference type="InParanoid" id="G0MAQ3"/>